<comment type="pathway">
    <text evidence="1">Metabolic intermediate biosynthesis; chorismate biosynthesis; chorismate from D-erythrose 4-phosphate and phosphoenolpyruvate: step 4/7.</text>
</comment>
<dbReference type="AlphaFoldDB" id="A0AA49PZI0"/>
<dbReference type="GO" id="GO:0005829">
    <property type="term" value="C:cytosol"/>
    <property type="evidence" value="ECO:0007669"/>
    <property type="project" value="TreeGrafter"/>
</dbReference>
<dbReference type="SUPFAM" id="SSF53223">
    <property type="entry name" value="Aminoacid dehydrogenase-like, N-terminal domain"/>
    <property type="match status" value="1"/>
</dbReference>
<organism evidence="5">
    <name type="scientific">Roseihalotalea indica</name>
    <dbReference type="NCBI Taxonomy" id="2867963"/>
    <lineage>
        <taxon>Bacteria</taxon>
        <taxon>Pseudomonadati</taxon>
        <taxon>Bacteroidota</taxon>
        <taxon>Cytophagia</taxon>
        <taxon>Cytophagales</taxon>
        <taxon>Catalimonadaceae</taxon>
        <taxon>Roseihalotalea</taxon>
    </lineage>
</organism>
<dbReference type="GO" id="GO:0019632">
    <property type="term" value="P:shikimate metabolic process"/>
    <property type="evidence" value="ECO:0007669"/>
    <property type="project" value="TreeGrafter"/>
</dbReference>
<dbReference type="InterPro" id="IPR022893">
    <property type="entry name" value="Shikimate_DH_fam"/>
</dbReference>
<dbReference type="GO" id="GO:0004764">
    <property type="term" value="F:shikimate 3-dehydrogenase (NADP+) activity"/>
    <property type="evidence" value="ECO:0007669"/>
    <property type="project" value="InterPro"/>
</dbReference>
<accession>A0AA49PZI0</accession>
<dbReference type="SUPFAM" id="SSF51735">
    <property type="entry name" value="NAD(P)-binding Rossmann-fold domains"/>
    <property type="match status" value="1"/>
</dbReference>
<evidence type="ECO:0000256" key="3">
    <source>
        <dbReference type="ARBA" id="ARBA00023141"/>
    </source>
</evidence>
<dbReference type="EMBL" id="CP120682">
    <property type="protein sequence ID" value="WKN40233.1"/>
    <property type="molecule type" value="Genomic_DNA"/>
</dbReference>
<dbReference type="InterPro" id="IPR036291">
    <property type="entry name" value="NAD(P)-bd_dom_sf"/>
</dbReference>
<reference evidence="5" key="1">
    <citation type="journal article" date="2023" name="Comput. Struct. Biotechnol. J.">
        <title>Discovery of a novel marine Bacteroidetes with a rich repertoire of carbohydrate-active enzymes.</title>
        <authorList>
            <person name="Chen B."/>
            <person name="Liu G."/>
            <person name="Chen Q."/>
            <person name="Wang H."/>
            <person name="Liu L."/>
            <person name="Tang K."/>
        </authorList>
    </citation>
    <scope>NUCLEOTIDE SEQUENCE</scope>
    <source>
        <strain evidence="5">TK19036</strain>
    </source>
</reference>
<proteinExistence type="predicted"/>
<evidence type="ECO:0000259" key="4">
    <source>
        <dbReference type="Pfam" id="PF08501"/>
    </source>
</evidence>
<dbReference type="Gene3D" id="3.40.50.720">
    <property type="entry name" value="NAD(P)-binding Rossmann-like Domain"/>
    <property type="match status" value="1"/>
</dbReference>
<dbReference type="GO" id="GO:0050661">
    <property type="term" value="F:NADP binding"/>
    <property type="evidence" value="ECO:0007669"/>
    <property type="project" value="TreeGrafter"/>
</dbReference>
<feature type="domain" description="Shikimate dehydrogenase substrate binding N-terminal" evidence="4">
    <location>
        <begin position="10"/>
        <end position="92"/>
    </location>
</feature>
<dbReference type="Pfam" id="PF08501">
    <property type="entry name" value="Shikimate_dh_N"/>
    <property type="match status" value="1"/>
</dbReference>
<dbReference type="InterPro" id="IPR046346">
    <property type="entry name" value="Aminoacid_DH-like_N_sf"/>
</dbReference>
<reference evidence="5" key="2">
    <citation type="journal article" date="2024" name="Antonie Van Leeuwenhoek">
        <title>Roseihalotalea indica gen. nov., sp. nov., a halophilic Bacteroidetes from mesopelagic Southwest Indian Ocean with higher carbohydrate metabolic potential.</title>
        <authorList>
            <person name="Chen B."/>
            <person name="Zhang M."/>
            <person name="Lin D."/>
            <person name="Ye J."/>
            <person name="Tang K."/>
        </authorList>
    </citation>
    <scope>NUCLEOTIDE SEQUENCE</scope>
    <source>
        <strain evidence="5">TK19036</strain>
    </source>
</reference>
<evidence type="ECO:0000256" key="1">
    <source>
        <dbReference type="ARBA" id="ARBA00004871"/>
    </source>
</evidence>
<dbReference type="GO" id="GO:0009073">
    <property type="term" value="P:aromatic amino acid family biosynthetic process"/>
    <property type="evidence" value="ECO:0007669"/>
    <property type="project" value="UniProtKB-KW"/>
</dbReference>
<evidence type="ECO:0000256" key="2">
    <source>
        <dbReference type="ARBA" id="ARBA00023002"/>
    </source>
</evidence>
<sequence>MITIQHTYGLIGYPLSHSFSKRYFTNKFEREGITDSVYELFEIETIDRLPSVLDQNPTLRGLNVTIPYKQQVMAFVDQLDAVAERIGAVNTVRIRDGKRTGFNSDYYGFRDSLTRWLNGVVIPQALVLGTGGASKAVVCVLQDMGISYTYVSRQSSEQAISYGDLQKTNLRDYPLIINTTPLGMSPNIETCPELSYDQLTPEHYCYDLVYNPEQTAFMKKAQAYGAQTKNGLEMLQLQAEKSWEFWTS</sequence>
<name>A0AA49PZI0_9BACT</name>
<protein>
    <submittedName>
        <fullName evidence="5">Shikimate dehydrogenase</fullName>
    </submittedName>
</protein>
<keyword evidence="3" id="KW-0028">Amino-acid biosynthesis</keyword>
<dbReference type="GO" id="GO:0009423">
    <property type="term" value="P:chorismate biosynthetic process"/>
    <property type="evidence" value="ECO:0007669"/>
    <property type="project" value="TreeGrafter"/>
</dbReference>
<dbReference type="InterPro" id="IPR013708">
    <property type="entry name" value="Shikimate_DH-bd_N"/>
</dbReference>
<dbReference type="PANTHER" id="PTHR21089">
    <property type="entry name" value="SHIKIMATE DEHYDROGENASE"/>
    <property type="match status" value="1"/>
</dbReference>
<keyword evidence="3" id="KW-0057">Aromatic amino acid biosynthesis</keyword>
<dbReference type="CDD" id="cd01065">
    <property type="entry name" value="NAD_bind_Shikimate_DH"/>
    <property type="match status" value="1"/>
</dbReference>
<evidence type="ECO:0000313" key="5">
    <source>
        <dbReference type="EMBL" id="WKN40233.1"/>
    </source>
</evidence>
<keyword evidence="2" id="KW-0560">Oxidoreductase</keyword>
<dbReference type="PANTHER" id="PTHR21089:SF1">
    <property type="entry name" value="BIFUNCTIONAL 3-DEHYDROQUINATE DEHYDRATASE_SHIKIMATE DEHYDROGENASE, CHLOROPLASTIC"/>
    <property type="match status" value="1"/>
</dbReference>
<gene>
    <name evidence="5" type="ORF">K4G66_16185</name>
</gene>
<dbReference type="Gene3D" id="3.40.50.10860">
    <property type="entry name" value="Leucine Dehydrogenase, chain A, domain 1"/>
    <property type="match status" value="1"/>
</dbReference>